<feature type="region of interest" description="Disordered" evidence="11">
    <location>
        <begin position="1"/>
        <end position="35"/>
    </location>
</feature>
<evidence type="ECO:0000256" key="11">
    <source>
        <dbReference type="SAM" id="MobiDB-lite"/>
    </source>
</evidence>
<dbReference type="InterPro" id="IPR013783">
    <property type="entry name" value="Ig-like_fold"/>
</dbReference>
<name>A0AAW0P7H4_9GOBI</name>
<accession>A0AAW0P7H4</accession>
<dbReference type="GO" id="GO:0005524">
    <property type="term" value="F:ATP binding"/>
    <property type="evidence" value="ECO:0007669"/>
    <property type="project" value="InterPro"/>
</dbReference>
<keyword evidence="4" id="KW-0808">Transferase</keyword>
<feature type="region of interest" description="Disordered" evidence="11">
    <location>
        <begin position="559"/>
        <end position="586"/>
    </location>
</feature>
<dbReference type="Gene3D" id="3.20.200.10">
    <property type="entry name" value="MHCK/EF2 kinase"/>
    <property type="match status" value="1"/>
</dbReference>
<feature type="region of interest" description="Disordered" evidence="11">
    <location>
        <begin position="1390"/>
        <end position="1450"/>
    </location>
</feature>
<evidence type="ECO:0000259" key="13">
    <source>
        <dbReference type="PROSITE" id="PS51158"/>
    </source>
</evidence>
<dbReference type="Gene3D" id="2.60.40.10">
    <property type="entry name" value="Immunoglobulins"/>
    <property type="match status" value="2"/>
</dbReference>
<evidence type="ECO:0000256" key="7">
    <source>
        <dbReference type="ARBA" id="ARBA00023157"/>
    </source>
</evidence>
<comment type="similarity">
    <text evidence="1">Belongs to the protein kinase superfamily. Alpha-type protein kinase family. ALPK subfamily.</text>
</comment>
<dbReference type="InterPro" id="IPR007110">
    <property type="entry name" value="Ig-like_dom"/>
</dbReference>
<keyword evidence="5" id="KW-0677">Repeat</keyword>
<dbReference type="GO" id="GO:0004674">
    <property type="term" value="F:protein serine/threonine kinase activity"/>
    <property type="evidence" value="ECO:0007669"/>
    <property type="project" value="UniProtKB-KW"/>
</dbReference>
<dbReference type="InterPro" id="IPR003598">
    <property type="entry name" value="Ig_sub2"/>
</dbReference>
<dbReference type="InterPro" id="IPR011009">
    <property type="entry name" value="Kinase-like_dom_sf"/>
</dbReference>
<dbReference type="Pfam" id="PF07679">
    <property type="entry name" value="I-set"/>
    <property type="match status" value="2"/>
</dbReference>
<evidence type="ECO:0000259" key="12">
    <source>
        <dbReference type="PROSITE" id="PS50835"/>
    </source>
</evidence>
<feature type="region of interest" description="Disordered" evidence="11">
    <location>
        <begin position="930"/>
        <end position="1008"/>
    </location>
</feature>
<feature type="compositionally biased region" description="Polar residues" evidence="11">
    <location>
        <begin position="18"/>
        <end position="35"/>
    </location>
</feature>
<dbReference type="GO" id="GO:0055013">
    <property type="term" value="P:cardiac muscle cell development"/>
    <property type="evidence" value="ECO:0007669"/>
    <property type="project" value="TreeGrafter"/>
</dbReference>
<dbReference type="Proteomes" id="UP001460270">
    <property type="component" value="Unassembled WGS sequence"/>
</dbReference>
<feature type="compositionally biased region" description="Basic residues" evidence="11">
    <location>
        <begin position="936"/>
        <end position="945"/>
    </location>
</feature>
<feature type="compositionally biased region" description="Basic and acidic residues" evidence="11">
    <location>
        <begin position="413"/>
        <end position="430"/>
    </location>
</feature>
<feature type="compositionally biased region" description="Basic and acidic residues" evidence="11">
    <location>
        <begin position="227"/>
        <end position="248"/>
    </location>
</feature>
<evidence type="ECO:0000256" key="4">
    <source>
        <dbReference type="ARBA" id="ARBA00022679"/>
    </source>
</evidence>
<sequence length="1450" mass="160857">MGSRRTTNRSLSRNETSLNGTKVTGSSRSPGCSYLSNVRPENRSTLCSVIAQLTEETQPFFEVTLKSKAVSESCNVKFTCVVTGYPTPQLTWYKDDIQLDRYCGLPKYEIFRNGQNHSLHIYNCTEEDAAIYQASAINIKGIVSCSGVLEVGEMNEFKIHQRYFSKLKQKAENKRKEAQEKENQEPVRTISPDRAQRKRRSTVGDYITIPISTEKDTSLESQEETSAEVKIRVQESSVEEVKDKDKGSMEIKESHLVNGQGGNEITPSAGIHTHNSTQKVFTTLQAKTPFVKKFKISNTAKADPKEKKDGEKEAQISVADSVLNESPKKSTHLMDPMEVESSAISTSNLPSFKSLKRRVANMGSKQGLNQEKIDCKATKRIVKVQNGLPSNNLSPIVPPRASKLQPSQPTIKQESRTTPKVIDRDKKAHPDMTPLIDTSCDSRTALPQPSCQQVRQEPPPKETRPDQKSGCVPVPVLKREAHAKTQRNETPVNLELKPKLHTISTPEASLSESTVLDRRGPSLQNGVHKAMDNMAQNTQDHSRGSDAIYVGLLSDTQKPPCESSYTTENKPKCNVSPTTQQSKTNSLIRTVEGTEIQLHEKEKAKETNASLLSRTTQCDDGQRISEEKSPEIAKITEETTMESKQQEKGCNDTMTSEQVSLGEHGSLQPQENTQITNKADMFLEPEPKDPQKCPSPIPNIISIAELLRSQINALEESVSSRIASINNTETPIGRIVNTASNTTKTNKDTLEKGPPQTIKETLMQIYNELIKTKELFADEAPVLSNCTQPLESVEIPATASVVKSICNEINEPKATNQSERAVEETGLPSKLMEQEPSDNKCTDIQSPEIKLDCIPVRETTSVPFTYTNKMEEHKSSISNYEVVQELRVPSVLNSENNLHNNNATETVVMPRCGPVSQKSNCDSISSATPQELALGARRKTPAHKNKLVEDEPPNANNDFSPAAENLSTSPRLPQRSNLLLPNSESVSPKTKRSPLIGRKKSPPEKLSQTQDLLDVTFENPVNKVKNDPYRAPQIIRKIRGETFADHSGNMKLWCQFFNVLCESTVTWHRDELVIAKMLKSAGDETQVNLALAQATTDDTGVYGCTMTNEYGTDSTDFLLSAEVLSGMSLQEDLGIGEEIELTPLIFNKGVADSCVWGNKLFGRIMVQESRLGVGFSHKTWRAKVIYGLEPLFESGDLCIIKVCNPIVYGGKGEGLLIQKNQEVVQQECKIQNLAREYCKIFSAEARAIENFGTSLEVIPVYQMYRPANSIPYATVETDLKQVYSRYCGVDHTGSLDMKNGSEVEQKCCALLHWIFQWTSGNMLFTKLEGVDFKITNVGISVKSHGHQGLPLEANPKVFEQFVVQHQCNYFCGLLGLRSLKVIESLLMPTKPKSSKSPLIQRKAGTGSSSPQIGRKTSASPRISKKMLQDGQTTPSDQRPDESKDKLNISY</sequence>
<evidence type="ECO:0000313" key="15">
    <source>
        <dbReference type="Proteomes" id="UP001460270"/>
    </source>
</evidence>
<feature type="compositionally biased region" description="Basic residues" evidence="11">
    <location>
        <begin position="989"/>
        <end position="1000"/>
    </location>
</feature>
<feature type="compositionally biased region" description="Polar residues" evidence="11">
    <location>
        <begin position="439"/>
        <end position="455"/>
    </location>
</feature>
<reference evidence="15" key="1">
    <citation type="submission" date="2024-04" db="EMBL/GenBank/DDBJ databases">
        <title>Salinicola lusitanus LLJ914,a marine bacterium isolated from the Okinawa Trough.</title>
        <authorList>
            <person name="Li J."/>
        </authorList>
    </citation>
    <scope>NUCLEOTIDE SEQUENCE [LARGE SCALE GENOMIC DNA]</scope>
</reference>
<evidence type="ECO:0000313" key="14">
    <source>
        <dbReference type="EMBL" id="KAK7913646.1"/>
    </source>
</evidence>
<feature type="compositionally biased region" description="Basic and acidic residues" evidence="11">
    <location>
        <begin position="458"/>
        <end position="467"/>
    </location>
</feature>
<feature type="compositionally biased region" description="Polar residues" evidence="11">
    <location>
        <begin position="575"/>
        <end position="586"/>
    </location>
</feature>
<dbReference type="PROSITE" id="PS51158">
    <property type="entry name" value="ALPHA_KINASE"/>
    <property type="match status" value="1"/>
</dbReference>
<dbReference type="EMBL" id="JBBPFD010000009">
    <property type="protein sequence ID" value="KAK7913646.1"/>
    <property type="molecule type" value="Genomic_DNA"/>
</dbReference>
<dbReference type="InterPro" id="IPR036179">
    <property type="entry name" value="Ig-like_dom_sf"/>
</dbReference>
<dbReference type="PANTHER" id="PTHR47091">
    <property type="entry name" value="ALPHA-PROTEIN KINASE 2-RELATED"/>
    <property type="match status" value="1"/>
</dbReference>
<feature type="region of interest" description="Disordered" evidence="11">
    <location>
        <begin position="170"/>
        <end position="248"/>
    </location>
</feature>
<dbReference type="InterPro" id="IPR013098">
    <property type="entry name" value="Ig_I-set"/>
</dbReference>
<evidence type="ECO:0000256" key="5">
    <source>
        <dbReference type="ARBA" id="ARBA00022737"/>
    </source>
</evidence>
<feature type="compositionally biased region" description="Polar residues" evidence="11">
    <location>
        <begin position="954"/>
        <end position="988"/>
    </location>
</feature>
<dbReference type="Pfam" id="PF02816">
    <property type="entry name" value="Alpha_kinase"/>
    <property type="match status" value="1"/>
</dbReference>
<evidence type="ECO:0000256" key="6">
    <source>
        <dbReference type="ARBA" id="ARBA00022777"/>
    </source>
</evidence>
<organism evidence="14 15">
    <name type="scientific">Mugilogobius chulae</name>
    <name type="common">yellowstripe goby</name>
    <dbReference type="NCBI Taxonomy" id="88201"/>
    <lineage>
        <taxon>Eukaryota</taxon>
        <taxon>Metazoa</taxon>
        <taxon>Chordata</taxon>
        <taxon>Craniata</taxon>
        <taxon>Vertebrata</taxon>
        <taxon>Euteleostomi</taxon>
        <taxon>Actinopterygii</taxon>
        <taxon>Neopterygii</taxon>
        <taxon>Teleostei</taxon>
        <taxon>Neoteleostei</taxon>
        <taxon>Acanthomorphata</taxon>
        <taxon>Gobiaria</taxon>
        <taxon>Gobiiformes</taxon>
        <taxon>Gobioidei</taxon>
        <taxon>Gobiidae</taxon>
        <taxon>Gobionellinae</taxon>
        <taxon>Mugilogobius</taxon>
    </lineage>
</organism>
<dbReference type="EC" id="2.7.11.1" evidence="2"/>
<dbReference type="FunFam" id="2.60.40.10:FF:000069">
    <property type="entry name" value="Alpha-protein kinase 3"/>
    <property type="match status" value="1"/>
</dbReference>
<feature type="compositionally biased region" description="Low complexity" evidence="11">
    <location>
        <begin position="1"/>
        <end position="17"/>
    </location>
</feature>
<feature type="compositionally biased region" description="Basic and acidic residues" evidence="11">
    <location>
        <begin position="1437"/>
        <end position="1450"/>
    </location>
</feature>
<feature type="domain" description="Ig-like" evidence="12">
    <location>
        <begin position="1032"/>
        <end position="1120"/>
    </location>
</feature>
<evidence type="ECO:0000256" key="10">
    <source>
        <dbReference type="ARBA" id="ARBA00048679"/>
    </source>
</evidence>
<protein>
    <recommendedName>
        <fullName evidence="2">non-specific serine/threonine protein kinase</fullName>
        <ecNumber evidence="2">2.7.11.1</ecNumber>
    </recommendedName>
</protein>
<evidence type="ECO:0000256" key="9">
    <source>
        <dbReference type="ARBA" id="ARBA00047899"/>
    </source>
</evidence>
<evidence type="ECO:0000256" key="8">
    <source>
        <dbReference type="ARBA" id="ARBA00023319"/>
    </source>
</evidence>
<dbReference type="InterPro" id="IPR004166">
    <property type="entry name" value="a-kinase_dom"/>
</dbReference>
<dbReference type="SUPFAM" id="SSF48726">
    <property type="entry name" value="Immunoglobulin"/>
    <property type="match status" value="2"/>
</dbReference>
<dbReference type="InterPro" id="IPR003599">
    <property type="entry name" value="Ig_sub"/>
</dbReference>
<dbReference type="SMART" id="SM00811">
    <property type="entry name" value="Alpha_kinase"/>
    <property type="match status" value="1"/>
</dbReference>
<comment type="catalytic activity">
    <reaction evidence="9">
        <text>L-threonyl-[protein] + ATP = O-phospho-L-threonyl-[protein] + ADP + H(+)</text>
        <dbReference type="Rhea" id="RHEA:46608"/>
        <dbReference type="Rhea" id="RHEA-COMP:11060"/>
        <dbReference type="Rhea" id="RHEA-COMP:11605"/>
        <dbReference type="ChEBI" id="CHEBI:15378"/>
        <dbReference type="ChEBI" id="CHEBI:30013"/>
        <dbReference type="ChEBI" id="CHEBI:30616"/>
        <dbReference type="ChEBI" id="CHEBI:61977"/>
        <dbReference type="ChEBI" id="CHEBI:456216"/>
        <dbReference type="EC" id="2.7.11.1"/>
    </reaction>
</comment>
<keyword evidence="6" id="KW-0418">Kinase</keyword>
<feature type="compositionally biased region" description="Polar residues" evidence="11">
    <location>
        <begin position="1405"/>
        <end position="1420"/>
    </location>
</feature>
<comment type="catalytic activity">
    <reaction evidence="10">
        <text>L-seryl-[protein] + ATP = O-phospho-L-seryl-[protein] + ADP + H(+)</text>
        <dbReference type="Rhea" id="RHEA:17989"/>
        <dbReference type="Rhea" id="RHEA-COMP:9863"/>
        <dbReference type="Rhea" id="RHEA-COMP:11604"/>
        <dbReference type="ChEBI" id="CHEBI:15378"/>
        <dbReference type="ChEBI" id="CHEBI:29999"/>
        <dbReference type="ChEBI" id="CHEBI:30616"/>
        <dbReference type="ChEBI" id="CHEBI:83421"/>
        <dbReference type="ChEBI" id="CHEBI:456216"/>
        <dbReference type="EC" id="2.7.11.1"/>
    </reaction>
</comment>
<dbReference type="GO" id="GO:0005634">
    <property type="term" value="C:nucleus"/>
    <property type="evidence" value="ECO:0007669"/>
    <property type="project" value="TreeGrafter"/>
</dbReference>
<keyword evidence="8" id="KW-0393">Immunoglobulin domain</keyword>
<keyword evidence="7" id="KW-1015">Disulfide bond</keyword>
<feature type="region of interest" description="Disordered" evidence="11">
    <location>
        <begin position="387"/>
        <end position="471"/>
    </location>
</feature>
<proteinExistence type="inferred from homology"/>
<evidence type="ECO:0000256" key="2">
    <source>
        <dbReference type="ARBA" id="ARBA00012513"/>
    </source>
</evidence>
<dbReference type="PANTHER" id="PTHR47091:SF1">
    <property type="entry name" value="ALPHA-PROTEIN KINASE 3"/>
    <property type="match status" value="1"/>
</dbReference>
<feature type="compositionally biased region" description="Basic and acidic residues" evidence="11">
    <location>
        <begin position="170"/>
        <end position="185"/>
    </location>
</feature>
<dbReference type="PROSITE" id="PS50835">
    <property type="entry name" value="IG_LIKE"/>
    <property type="match status" value="2"/>
</dbReference>
<evidence type="ECO:0000256" key="1">
    <source>
        <dbReference type="ARBA" id="ARBA00008651"/>
    </source>
</evidence>
<dbReference type="SMART" id="SM00409">
    <property type="entry name" value="IG"/>
    <property type="match status" value="2"/>
</dbReference>
<dbReference type="SMART" id="SM00408">
    <property type="entry name" value="IGc2"/>
    <property type="match status" value="2"/>
</dbReference>
<feature type="domain" description="Alpha-type protein kinase" evidence="13">
    <location>
        <begin position="1148"/>
        <end position="1379"/>
    </location>
</feature>
<keyword evidence="3" id="KW-0723">Serine/threonine-protein kinase</keyword>
<evidence type="ECO:0000256" key="3">
    <source>
        <dbReference type="ARBA" id="ARBA00022527"/>
    </source>
</evidence>
<comment type="caution">
    <text evidence="14">The sequence shown here is derived from an EMBL/GenBank/DDBJ whole genome shotgun (WGS) entry which is preliminary data.</text>
</comment>
<gene>
    <name evidence="14" type="ORF">WMY93_013857</name>
</gene>
<dbReference type="SUPFAM" id="SSF56112">
    <property type="entry name" value="Protein kinase-like (PK-like)"/>
    <property type="match status" value="1"/>
</dbReference>
<keyword evidence="15" id="KW-1185">Reference proteome</keyword>
<feature type="domain" description="Ig-like" evidence="12">
    <location>
        <begin position="59"/>
        <end position="138"/>
    </location>
</feature>